<reference evidence="1" key="1">
    <citation type="submission" date="2023-03" db="EMBL/GenBank/DDBJ databases">
        <title>Chromosome-level genomes of two armyworms, Mythimna separata and Mythimna loreyi, provide insights into the biosynthesis and reception of sex pheromones.</title>
        <authorList>
            <person name="Zhao H."/>
        </authorList>
    </citation>
    <scope>NUCLEOTIDE SEQUENCE</scope>
    <source>
        <strain evidence="1">BeijingLab</strain>
    </source>
</reference>
<evidence type="ECO:0000313" key="1">
    <source>
        <dbReference type="EMBL" id="KAJ8737513.1"/>
    </source>
</evidence>
<evidence type="ECO:0000313" key="2">
    <source>
        <dbReference type="Proteomes" id="UP001231649"/>
    </source>
</evidence>
<dbReference type="EMBL" id="CM056777">
    <property type="protein sequence ID" value="KAJ8737513.1"/>
    <property type="molecule type" value="Genomic_DNA"/>
</dbReference>
<dbReference type="Proteomes" id="UP001231649">
    <property type="component" value="Chromosome 1"/>
</dbReference>
<keyword evidence="2" id="KW-1185">Reference proteome</keyword>
<accession>A0ACC2RAG3</accession>
<protein>
    <submittedName>
        <fullName evidence="1">Uncharacterized protein</fullName>
    </submittedName>
</protein>
<sequence>MEPFSPERSVGYVSFRESQQAKEQAEHVFAPCPMIITDLCEAEADKENIPANLLVSTTRRRVDTLIKTARSWSSRYYTAFNSGSKSTLSTPATSSVSKDWE</sequence>
<proteinExistence type="predicted"/>
<organism evidence="1 2">
    <name type="scientific">Mythimna loreyi</name>
    <dbReference type="NCBI Taxonomy" id="667449"/>
    <lineage>
        <taxon>Eukaryota</taxon>
        <taxon>Metazoa</taxon>
        <taxon>Ecdysozoa</taxon>
        <taxon>Arthropoda</taxon>
        <taxon>Hexapoda</taxon>
        <taxon>Insecta</taxon>
        <taxon>Pterygota</taxon>
        <taxon>Neoptera</taxon>
        <taxon>Endopterygota</taxon>
        <taxon>Lepidoptera</taxon>
        <taxon>Glossata</taxon>
        <taxon>Ditrysia</taxon>
        <taxon>Noctuoidea</taxon>
        <taxon>Noctuidae</taxon>
        <taxon>Noctuinae</taxon>
        <taxon>Hadenini</taxon>
        <taxon>Mythimna</taxon>
    </lineage>
</organism>
<name>A0ACC2RAG3_9NEOP</name>
<comment type="caution">
    <text evidence="1">The sequence shown here is derived from an EMBL/GenBank/DDBJ whole genome shotgun (WGS) entry which is preliminary data.</text>
</comment>
<gene>
    <name evidence="1" type="ORF">PYW08_000108</name>
</gene>